<sequence>MFNLKKLLPLLLLVGSLTAGKVSEHLARMDQRSRENVTITLEPVMASTDNMQLEVRRIAIDASRPGAISQKVVTTQKILLEDSELKKAESLWNSGNFEDAIALINEIEQKQEVFLGISRKDPLYTADVKWGNDISVTPSSYDISRIELAKAMGNDNLFIIALGQDGGTYKWWIFMSSDGGYSWAQTYEWFSASPIADVDLAEMPDGYVYIAYGYTTIARVRRVDENTGNIDAGFGYVDAFVSPDTLTEVNIEPNRYPGNLELYYGSIDQSGNLLWYYSSDSGHTWNDYSPGITNAERGLDMDYGYLSSAHLLWISYISTADSLCAGGITGGGWELHPNLTVTHSYPFFKTAIAMHGDTIIVFYEDNSYTPSYRITYNDGDNWAYGSFYSDSAGAMDVTGRGDEGWHTSFATFTATGPEVVNYSH</sequence>
<protein>
    <recommendedName>
        <fullName evidence="3">Exo-alpha-sialidase</fullName>
    </recommendedName>
</protein>
<reference evidence="2" key="1">
    <citation type="journal article" date="2020" name="mSystems">
        <title>Genome- and Community-Level Interaction Insights into Carbon Utilization and Element Cycling Functions of Hydrothermarchaeota in Hydrothermal Sediment.</title>
        <authorList>
            <person name="Zhou Z."/>
            <person name="Liu Y."/>
            <person name="Xu W."/>
            <person name="Pan J."/>
            <person name="Luo Z.H."/>
            <person name="Li M."/>
        </authorList>
    </citation>
    <scope>NUCLEOTIDE SEQUENCE [LARGE SCALE GENOMIC DNA]</scope>
    <source>
        <strain evidence="2">HyVt-94</strain>
    </source>
</reference>
<dbReference type="SUPFAM" id="SSF110296">
    <property type="entry name" value="Oligoxyloglucan reducing end-specific cellobiohydrolase"/>
    <property type="match status" value="1"/>
</dbReference>
<dbReference type="Proteomes" id="UP000886014">
    <property type="component" value="Unassembled WGS sequence"/>
</dbReference>
<evidence type="ECO:0008006" key="3">
    <source>
        <dbReference type="Google" id="ProtNLM"/>
    </source>
</evidence>
<feature type="chain" id="PRO_5027694844" description="Exo-alpha-sialidase" evidence="1">
    <location>
        <begin position="22"/>
        <end position="424"/>
    </location>
</feature>
<feature type="non-terminal residue" evidence="2">
    <location>
        <position position="424"/>
    </location>
</feature>
<dbReference type="EMBL" id="DRTV01000156">
    <property type="protein sequence ID" value="HHF58228.1"/>
    <property type="molecule type" value="Genomic_DNA"/>
</dbReference>
<feature type="signal peptide" evidence="1">
    <location>
        <begin position="1"/>
        <end position="21"/>
    </location>
</feature>
<dbReference type="AlphaFoldDB" id="A0A7C5I4N8"/>
<evidence type="ECO:0000256" key="1">
    <source>
        <dbReference type="SAM" id="SignalP"/>
    </source>
</evidence>
<evidence type="ECO:0000313" key="2">
    <source>
        <dbReference type="EMBL" id="HHF58228.1"/>
    </source>
</evidence>
<name>A0A7C5I4N8_UNCW3</name>
<organism evidence="2">
    <name type="scientific">candidate division WOR-3 bacterium</name>
    <dbReference type="NCBI Taxonomy" id="2052148"/>
    <lineage>
        <taxon>Bacteria</taxon>
        <taxon>Bacteria division WOR-3</taxon>
    </lineage>
</organism>
<proteinExistence type="predicted"/>
<comment type="caution">
    <text evidence="2">The sequence shown here is derived from an EMBL/GenBank/DDBJ whole genome shotgun (WGS) entry which is preliminary data.</text>
</comment>
<keyword evidence="1" id="KW-0732">Signal</keyword>
<accession>A0A7C5I4N8</accession>
<gene>
    <name evidence="2" type="ORF">ENL41_02260</name>
</gene>